<dbReference type="EMBL" id="MT141525">
    <property type="protein sequence ID" value="QJA64756.1"/>
    <property type="molecule type" value="Genomic_DNA"/>
</dbReference>
<evidence type="ECO:0000313" key="1">
    <source>
        <dbReference type="EMBL" id="QJA64756.1"/>
    </source>
</evidence>
<proteinExistence type="predicted"/>
<reference evidence="2" key="1">
    <citation type="submission" date="2020-03" db="EMBL/GenBank/DDBJ databases">
        <title>The deep terrestrial virosphere.</title>
        <authorList>
            <person name="Holmfeldt K."/>
            <person name="Nilsson E."/>
            <person name="Simone D."/>
            <person name="Lopez-Fernandez M."/>
            <person name="Wu X."/>
            <person name="de Brujin I."/>
            <person name="Lundin D."/>
            <person name="Andersson A."/>
            <person name="Bertilsson S."/>
            <person name="Dopson M."/>
        </authorList>
    </citation>
    <scope>NUCLEOTIDE SEQUENCE</scope>
    <source>
        <strain evidence="2">MM415A00805</strain>
        <strain evidence="1">MM415B00468</strain>
    </source>
</reference>
<protein>
    <submittedName>
        <fullName evidence="2">Uncharacterized protein</fullName>
    </submittedName>
</protein>
<name>A0A6M3KEA1_9ZZZZ</name>
<sequence length="116" mass="12588">MTQEQIANMQRQLERNEACAAFGSAGADQLANLLVEVRQRLAESGGLSDQLILCQVAESLQWVRDVVQMAGKTLQQHELVFGLSTMSNHGGLAKEVAQLNWAIAVLMGRTTEPAPV</sequence>
<evidence type="ECO:0000313" key="2">
    <source>
        <dbReference type="EMBL" id="QJA79984.1"/>
    </source>
</evidence>
<organism evidence="2">
    <name type="scientific">viral metagenome</name>
    <dbReference type="NCBI Taxonomy" id="1070528"/>
    <lineage>
        <taxon>unclassified sequences</taxon>
        <taxon>metagenomes</taxon>
        <taxon>organismal metagenomes</taxon>
    </lineage>
</organism>
<accession>A0A6M3KEA1</accession>
<dbReference type="AlphaFoldDB" id="A0A6M3KEA1"/>
<gene>
    <name evidence="2" type="ORF">MM415A00805_0011</name>
    <name evidence="1" type="ORF">MM415B00468_0043</name>
</gene>
<dbReference type="EMBL" id="MT142401">
    <property type="protein sequence ID" value="QJA79984.1"/>
    <property type="molecule type" value="Genomic_DNA"/>
</dbReference>